<comment type="catalytic activity">
    <reaction evidence="11">
        <text>a quinone + NADH + 5 H(+)(in) = a quinol + NAD(+) + 4 H(+)(out)</text>
        <dbReference type="Rhea" id="RHEA:57888"/>
        <dbReference type="ChEBI" id="CHEBI:15378"/>
        <dbReference type="ChEBI" id="CHEBI:24646"/>
        <dbReference type="ChEBI" id="CHEBI:57540"/>
        <dbReference type="ChEBI" id="CHEBI:57945"/>
        <dbReference type="ChEBI" id="CHEBI:132124"/>
    </reaction>
</comment>
<evidence type="ECO:0000256" key="11">
    <source>
        <dbReference type="RuleBase" id="RU003639"/>
    </source>
</evidence>
<dbReference type="GO" id="GO:0048038">
    <property type="term" value="F:quinone binding"/>
    <property type="evidence" value="ECO:0007669"/>
    <property type="project" value="UniProtKB-KW"/>
</dbReference>
<dbReference type="PANTHER" id="PTHR11058:SF22">
    <property type="entry name" value="NADH-QUINONE OXIDOREDUCTASE SUBUNIT A"/>
    <property type="match status" value="1"/>
</dbReference>
<evidence type="ECO:0000256" key="2">
    <source>
        <dbReference type="ARBA" id="ARBA00008472"/>
    </source>
</evidence>
<dbReference type="KEGG" id="hbl:XJ32_06645"/>
<gene>
    <name evidence="13" type="ORF">XJ32_06645</name>
</gene>
<name>A0A1Q2LIQ7_9HELI</name>
<evidence type="ECO:0000256" key="12">
    <source>
        <dbReference type="SAM" id="Phobius"/>
    </source>
</evidence>
<dbReference type="Pfam" id="PF00507">
    <property type="entry name" value="Oxidored_q4"/>
    <property type="match status" value="1"/>
</dbReference>
<feature type="transmembrane region" description="Helical" evidence="12">
    <location>
        <begin position="99"/>
        <end position="121"/>
    </location>
</feature>
<protein>
    <recommendedName>
        <fullName evidence="11">NADH-quinone oxidoreductase subunit</fullName>
        <ecNumber evidence="11">7.1.1.-</ecNumber>
    </recommendedName>
</protein>
<reference evidence="13 14" key="1">
    <citation type="submission" date="2017-02" db="EMBL/GenBank/DDBJ databases">
        <title>Whole genome sequencing of Helicobacter bilis strain AAQJH.</title>
        <authorList>
            <person name="Conlan S."/>
            <person name="Thomas P.J."/>
            <person name="Mullikin J."/>
            <person name="Palmore T.N."/>
            <person name="Frank K.M."/>
            <person name="Segre J.A."/>
        </authorList>
    </citation>
    <scope>NUCLEOTIDE SEQUENCE [LARGE SCALE GENOMIC DNA]</scope>
    <source>
        <strain evidence="13 14">AAQJH</strain>
    </source>
</reference>
<dbReference type="RefSeq" id="WP_077388764.1">
    <property type="nucleotide sequence ID" value="NZ_CALESD010000114.1"/>
</dbReference>
<dbReference type="Gene3D" id="1.20.58.1610">
    <property type="entry name" value="NADH:ubiquinone/plastoquinone oxidoreductase, chain 3"/>
    <property type="match status" value="1"/>
</dbReference>
<evidence type="ECO:0000256" key="3">
    <source>
        <dbReference type="ARBA" id="ARBA00022448"/>
    </source>
</evidence>
<evidence type="ECO:0000256" key="8">
    <source>
        <dbReference type="ARBA" id="ARBA00022989"/>
    </source>
</evidence>
<dbReference type="NCBIfam" id="NF006303">
    <property type="entry name" value="PRK08489.1"/>
    <property type="match status" value="1"/>
</dbReference>
<evidence type="ECO:0000256" key="4">
    <source>
        <dbReference type="ARBA" id="ARBA00022475"/>
    </source>
</evidence>
<feature type="transmembrane region" description="Helical" evidence="12">
    <location>
        <begin position="12"/>
        <end position="33"/>
    </location>
</feature>
<dbReference type="GO" id="GO:0005886">
    <property type="term" value="C:plasma membrane"/>
    <property type="evidence" value="ECO:0007669"/>
    <property type="project" value="UniProtKB-SubCell"/>
</dbReference>
<evidence type="ECO:0000256" key="6">
    <source>
        <dbReference type="ARBA" id="ARBA00022719"/>
    </source>
</evidence>
<sequence length="132" mass="15320">MPKTLEPMLAHPYFGAFVMFVLTLVAFQATFFLQRLVSRKIAQKKGDKLKMAPYECGPIPIKQENKISHQFYIIAVLFVLFDVEVIFMIPWALEYRNLGMLGFIEMLAFIGLLVVGFLFAWKRGALSWQHMR</sequence>
<evidence type="ECO:0000256" key="7">
    <source>
        <dbReference type="ARBA" id="ARBA00022967"/>
    </source>
</evidence>
<evidence type="ECO:0000256" key="10">
    <source>
        <dbReference type="ARBA" id="ARBA00023136"/>
    </source>
</evidence>
<evidence type="ECO:0000313" key="14">
    <source>
        <dbReference type="Proteomes" id="UP000188298"/>
    </source>
</evidence>
<keyword evidence="4" id="KW-1003">Cell membrane</keyword>
<dbReference type="InterPro" id="IPR038430">
    <property type="entry name" value="NDAH_ubi_oxred_su3_sf"/>
</dbReference>
<evidence type="ECO:0000256" key="1">
    <source>
        <dbReference type="ARBA" id="ARBA00004370"/>
    </source>
</evidence>
<dbReference type="AlphaFoldDB" id="A0A1Q2LIQ7"/>
<evidence type="ECO:0000256" key="5">
    <source>
        <dbReference type="ARBA" id="ARBA00022692"/>
    </source>
</evidence>
<keyword evidence="3" id="KW-0813">Transport</keyword>
<keyword evidence="6 11" id="KW-0874">Quinone</keyword>
<organism evidence="13 14">
    <name type="scientific">Helicobacter bilis</name>
    <dbReference type="NCBI Taxonomy" id="37372"/>
    <lineage>
        <taxon>Bacteria</taxon>
        <taxon>Pseudomonadati</taxon>
        <taxon>Campylobacterota</taxon>
        <taxon>Epsilonproteobacteria</taxon>
        <taxon>Campylobacterales</taxon>
        <taxon>Helicobacteraceae</taxon>
        <taxon>Helicobacter</taxon>
    </lineage>
</organism>
<proteinExistence type="inferred from homology"/>
<dbReference type="PANTHER" id="PTHR11058">
    <property type="entry name" value="NADH-UBIQUINONE OXIDOREDUCTASE CHAIN 3"/>
    <property type="match status" value="1"/>
</dbReference>
<evidence type="ECO:0000256" key="9">
    <source>
        <dbReference type="ARBA" id="ARBA00023027"/>
    </source>
</evidence>
<keyword evidence="5 11" id="KW-0812">Transmembrane</keyword>
<comment type="similarity">
    <text evidence="2 11">Belongs to the complex I subunit 3 family.</text>
</comment>
<dbReference type="GO" id="GO:0030964">
    <property type="term" value="C:NADH dehydrogenase complex"/>
    <property type="evidence" value="ECO:0007669"/>
    <property type="project" value="TreeGrafter"/>
</dbReference>
<dbReference type="EC" id="7.1.1.-" evidence="11"/>
<keyword evidence="8 12" id="KW-1133">Transmembrane helix</keyword>
<accession>A0A1Q2LIQ7</accession>
<feature type="transmembrane region" description="Helical" evidence="12">
    <location>
        <begin position="71"/>
        <end position="93"/>
    </location>
</feature>
<dbReference type="EMBL" id="CP019645">
    <property type="protein sequence ID" value="AQQ59812.1"/>
    <property type="molecule type" value="Genomic_DNA"/>
</dbReference>
<keyword evidence="9 11" id="KW-0520">NAD</keyword>
<comment type="subcellular location">
    <subcellularLocation>
        <location evidence="11">Cell membrane</location>
        <topology evidence="11">Multi-pass membrane protein</topology>
    </subcellularLocation>
    <subcellularLocation>
        <location evidence="1">Membrane</location>
    </subcellularLocation>
</comment>
<dbReference type="InterPro" id="IPR000440">
    <property type="entry name" value="NADH_UbQ/plastoQ_OxRdtase_su3"/>
</dbReference>
<dbReference type="Proteomes" id="UP000188298">
    <property type="component" value="Chromosome"/>
</dbReference>
<evidence type="ECO:0000313" key="13">
    <source>
        <dbReference type="EMBL" id="AQQ59812.1"/>
    </source>
</evidence>
<keyword evidence="10 12" id="KW-0472">Membrane</keyword>
<keyword evidence="7" id="KW-1278">Translocase</keyword>
<comment type="function">
    <text evidence="11">NDH-1 shuttles electrons from NADH, via FMN and iron-sulfur (Fe-S) centers, to quinones in the respiratory chain.</text>
</comment>
<dbReference type="GO" id="GO:0008137">
    <property type="term" value="F:NADH dehydrogenase (ubiquinone) activity"/>
    <property type="evidence" value="ECO:0007669"/>
    <property type="project" value="InterPro"/>
</dbReference>